<dbReference type="OrthoDB" id="5523615at2"/>
<dbReference type="EMBL" id="WTYI01000001">
    <property type="protein sequence ID" value="MXO95079.1"/>
    <property type="molecule type" value="Genomic_DNA"/>
</dbReference>
<comment type="caution">
    <text evidence="3">The sequence shown here is derived from an EMBL/GenBank/DDBJ whole genome shotgun (WGS) entry which is preliminary data.</text>
</comment>
<feature type="signal peptide" evidence="1">
    <location>
        <begin position="1"/>
        <end position="19"/>
    </location>
</feature>
<dbReference type="Proteomes" id="UP000432727">
    <property type="component" value="Unassembled WGS sequence"/>
</dbReference>
<protein>
    <submittedName>
        <fullName evidence="3">DUF1570 domain-containing protein</fullName>
    </submittedName>
</protein>
<dbReference type="Gene3D" id="1.25.40.10">
    <property type="entry name" value="Tetratricopeptide repeat domain"/>
    <property type="match status" value="1"/>
</dbReference>
<proteinExistence type="predicted"/>
<evidence type="ECO:0000256" key="1">
    <source>
        <dbReference type="SAM" id="SignalP"/>
    </source>
</evidence>
<keyword evidence="1" id="KW-0732">Signal</keyword>
<dbReference type="InterPro" id="IPR011464">
    <property type="entry name" value="DUF1570"/>
</dbReference>
<gene>
    <name evidence="3" type="ORF">GRI34_01445</name>
</gene>
<evidence type="ECO:0000313" key="3">
    <source>
        <dbReference type="EMBL" id="MXO95079.1"/>
    </source>
</evidence>
<sequence length="514" mass="57240">MKYWVAILALLALSSPARADWYEASSEHFVIYADDREKDIRRFAENLERYHSAMAFVLNKQLEAPSPSSRVVIFVVGGQRDIRELAGTESKTIAGFYVPRAGASRAFVQDIRNKKGYPSFSTTVLLHEYAHHFLISTTRFAMPRWMSEGAAEFFAAASFNGNGTVQIGRPAQHRGMELAHADEVTVEQLLDQELYESTRRGRYDAFYGRSWALYHMLTFSDERSGQLGEYWLQVARGTPSIEAGRAVFGDLDELDRELDNYLRQKRMMNFVLQPDMIQIAPVSIRKLSEGEEAIMSVRMRSQRGVDDETAQTVVADARAVAAQYPDDAGVLTALAEAEFDAGNDDAAIAAADAAITLDASRKNAYVQKGYALFRKAEEADDEDAAFKAAMIPFSQLNALENDHPLPLIYFYRSFIQRGAMPSENARHALARAYELAPFDKNLGMSLGLMYAGDGQITRAMNTLRPLSSDPHGGGLVRAAKRYLGQLQHASEGEPWWPSAIDADVPMLDESADED</sequence>
<dbReference type="RefSeq" id="WP_160594416.1">
    <property type="nucleotide sequence ID" value="NZ_WTYI01000001.1"/>
</dbReference>
<dbReference type="Pfam" id="PF07607">
    <property type="entry name" value="DUF1570"/>
    <property type="match status" value="1"/>
</dbReference>
<reference evidence="3 4" key="1">
    <citation type="submission" date="2019-12" db="EMBL/GenBank/DDBJ databases">
        <title>Genomic-based taxomic classification of the family Erythrobacteraceae.</title>
        <authorList>
            <person name="Xu L."/>
        </authorList>
    </citation>
    <scope>NUCLEOTIDE SEQUENCE [LARGE SCALE GENOMIC DNA]</scope>
    <source>
        <strain evidence="3 4">JCM 12189</strain>
    </source>
</reference>
<evidence type="ECO:0000313" key="4">
    <source>
        <dbReference type="Proteomes" id="UP000432727"/>
    </source>
</evidence>
<name>A0A6I4TIM7_9SPHN</name>
<feature type="chain" id="PRO_5026344883" evidence="1">
    <location>
        <begin position="20"/>
        <end position="514"/>
    </location>
</feature>
<feature type="domain" description="DUF1570" evidence="2">
    <location>
        <begin position="126"/>
        <end position="219"/>
    </location>
</feature>
<evidence type="ECO:0000259" key="2">
    <source>
        <dbReference type="Pfam" id="PF07607"/>
    </source>
</evidence>
<dbReference type="AlphaFoldDB" id="A0A6I4TIM7"/>
<dbReference type="InterPro" id="IPR011990">
    <property type="entry name" value="TPR-like_helical_dom_sf"/>
</dbReference>
<dbReference type="SUPFAM" id="SSF48452">
    <property type="entry name" value="TPR-like"/>
    <property type="match status" value="1"/>
</dbReference>
<keyword evidence="4" id="KW-1185">Reference proteome</keyword>
<accession>A0A6I4TIM7</accession>
<organism evidence="3 4">
    <name type="scientific">Qipengyuania aquimaris</name>
    <dbReference type="NCBI Taxonomy" id="255984"/>
    <lineage>
        <taxon>Bacteria</taxon>
        <taxon>Pseudomonadati</taxon>
        <taxon>Pseudomonadota</taxon>
        <taxon>Alphaproteobacteria</taxon>
        <taxon>Sphingomonadales</taxon>
        <taxon>Erythrobacteraceae</taxon>
        <taxon>Qipengyuania</taxon>
    </lineage>
</organism>